<dbReference type="Proteomes" id="UP000305948">
    <property type="component" value="Unassembled WGS sequence"/>
</dbReference>
<name>A0A5C3NRD6_9AGAM</name>
<sequence>MSTGVGPSWMRTTNAMGGDTLTKAPAAVYGMLGYPSSQQHAVKEGMHPSMNPITDQTGASRMEPEAYGTIHAENGWQAAHKRYGARGRRPREHIPRFIPPRMLRLQQQATLSFLGATNQVLASRAHSQQSTAHQSSGSSLDQYLQSIPAAAVDTVTAQSRVSEQKRSLPRYSEHYVAAAALTTQGPNGSAVPEPTWSVSRQPMPQVFAPHDAVHVSSTVAPRNSSKRRPDSNCAPVKLGQQGTPRRSHCTLAHRSQSPEHGLFTCWPPQLHARHATIFDPFGDRSEAEWLATAILAAAHERSSHPEASVQSAMSRSSTEEISPASNIAASASARNVKVSPLAMAPDVRLGQRTYGLALFPTSIWGMDGLEHADTRELFIINGGDAMDDVLQKKTQGPCGSKQAAWGIHRQEQRGGDRRAQTGRA</sequence>
<proteinExistence type="predicted"/>
<feature type="region of interest" description="Disordered" evidence="1">
    <location>
        <begin position="300"/>
        <end position="326"/>
    </location>
</feature>
<feature type="region of interest" description="Disordered" evidence="1">
    <location>
        <begin position="217"/>
        <end position="254"/>
    </location>
</feature>
<accession>A0A5C3NRD6</accession>
<feature type="region of interest" description="Disordered" evidence="1">
    <location>
        <begin position="395"/>
        <end position="424"/>
    </location>
</feature>
<gene>
    <name evidence="2" type="ORF">OE88DRAFT_1731878</name>
</gene>
<organism evidence="2 3">
    <name type="scientific">Heliocybe sulcata</name>
    <dbReference type="NCBI Taxonomy" id="5364"/>
    <lineage>
        <taxon>Eukaryota</taxon>
        <taxon>Fungi</taxon>
        <taxon>Dikarya</taxon>
        <taxon>Basidiomycota</taxon>
        <taxon>Agaricomycotina</taxon>
        <taxon>Agaricomycetes</taxon>
        <taxon>Gloeophyllales</taxon>
        <taxon>Gloeophyllaceae</taxon>
        <taxon>Heliocybe</taxon>
    </lineage>
</organism>
<evidence type="ECO:0000256" key="1">
    <source>
        <dbReference type="SAM" id="MobiDB-lite"/>
    </source>
</evidence>
<dbReference type="EMBL" id="ML213504">
    <property type="protein sequence ID" value="TFK56271.1"/>
    <property type="molecule type" value="Genomic_DNA"/>
</dbReference>
<protein>
    <submittedName>
        <fullName evidence="2">Uncharacterized protein</fullName>
    </submittedName>
</protein>
<feature type="compositionally biased region" description="Basic and acidic residues" evidence="1">
    <location>
        <begin position="408"/>
        <end position="424"/>
    </location>
</feature>
<evidence type="ECO:0000313" key="2">
    <source>
        <dbReference type="EMBL" id="TFK56271.1"/>
    </source>
</evidence>
<reference evidence="2 3" key="1">
    <citation type="journal article" date="2019" name="Nat. Ecol. Evol.">
        <title>Megaphylogeny resolves global patterns of mushroom evolution.</title>
        <authorList>
            <person name="Varga T."/>
            <person name="Krizsan K."/>
            <person name="Foldi C."/>
            <person name="Dima B."/>
            <person name="Sanchez-Garcia M."/>
            <person name="Sanchez-Ramirez S."/>
            <person name="Szollosi G.J."/>
            <person name="Szarkandi J.G."/>
            <person name="Papp V."/>
            <person name="Albert L."/>
            <person name="Andreopoulos W."/>
            <person name="Angelini C."/>
            <person name="Antonin V."/>
            <person name="Barry K.W."/>
            <person name="Bougher N.L."/>
            <person name="Buchanan P."/>
            <person name="Buyck B."/>
            <person name="Bense V."/>
            <person name="Catcheside P."/>
            <person name="Chovatia M."/>
            <person name="Cooper J."/>
            <person name="Damon W."/>
            <person name="Desjardin D."/>
            <person name="Finy P."/>
            <person name="Geml J."/>
            <person name="Haridas S."/>
            <person name="Hughes K."/>
            <person name="Justo A."/>
            <person name="Karasinski D."/>
            <person name="Kautmanova I."/>
            <person name="Kiss B."/>
            <person name="Kocsube S."/>
            <person name="Kotiranta H."/>
            <person name="LaButti K.M."/>
            <person name="Lechner B.E."/>
            <person name="Liimatainen K."/>
            <person name="Lipzen A."/>
            <person name="Lukacs Z."/>
            <person name="Mihaltcheva S."/>
            <person name="Morgado L.N."/>
            <person name="Niskanen T."/>
            <person name="Noordeloos M.E."/>
            <person name="Ohm R.A."/>
            <person name="Ortiz-Santana B."/>
            <person name="Ovrebo C."/>
            <person name="Racz N."/>
            <person name="Riley R."/>
            <person name="Savchenko A."/>
            <person name="Shiryaev A."/>
            <person name="Soop K."/>
            <person name="Spirin V."/>
            <person name="Szebenyi C."/>
            <person name="Tomsovsky M."/>
            <person name="Tulloss R.E."/>
            <person name="Uehling J."/>
            <person name="Grigoriev I.V."/>
            <person name="Vagvolgyi C."/>
            <person name="Papp T."/>
            <person name="Martin F.M."/>
            <person name="Miettinen O."/>
            <person name="Hibbett D.S."/>
            <person name="Nagy L.G."/>
        </authorList>
    </citation>
    <scope>NUCLEOTIDE SEQUENCE [LARGE SCALE GENOMIC DNA]</scope>
    <source>
        <strain evidence="2 3">OMC1185</strain>
    </source>
</reference>
<dbReference type="AlphaFoldDB" id="A0A5C3NRD6"/>
<evidence type="ECO:0000313" key="3">
    <source>
        <dbReference type="Proteomes" id="UP000305948"/>
    </source>
</evidence>
<feature type="compositionally biased region" description="Polar residues" evidence="1">
    <location>
        <begin position="308"/>
        <end position="320"/>
    </location>
</feature>
<keyword evidence="3" id="KW-1185">Reference proteome</keyword>